<name>A0A4S9CD26_AURPU</name>
<evidence type="ECO:0000256" key="1">
    <source>
        <dbReference type="SAM" id="Phobius"/>
    </source>
</evidence>
<dbReference type="AlphaFoldDB" id="A0A4S9CD26"/>
<gene>
    <name evidence="3" type="ORF">D6D13_07553</name>
</gene>
<protein>
    <submittedName>
        <fullName evidence="3">Uncharacterized protein</fullName>
    </submittedName>
</protein>
<feature type="signal peptide" evidence="2">
    <location>
        <begin position="1"/>
        <end position="20"/>
    </location>
</feature>
<dbReference type="EMBL" id="QZAS01000031">
    <property type="protein sequence ID" value="THX03664.1"/>
    <property type="molecule type" value="Genomic_DNA"/>
</dbReference>
<keyword evidence="1" id="KW-0812">Transmembrane</keyword>
<evidence type="ECO:0000256" key="2">
    <source>
        <dbReference type="SAM" id="SignalP"/>
    </source>
</evidence>
<feature type="chain" id="PRO_5020658925" evidence="2">
    <location>
        <begin position="21"/>
        <end position="74"/>
    </location>
</feature>
<accession>A0A4S9CD26</accession>
<comment type="caution">
    <text evidence="3">The sequence shown here is derived from an EMBL/GenBank/DDBJ whole genome shotgun (WGS) entry which is preliminary data.</text>
</comment>
<sequence>MPSTRSLVLLSLALLLWALAAHKGARIWVWWIVALALAILAQGTFCKSPSPTGLMQGANRDDSYYKVVLESSIS</sequence>
<feature type="transmembrane region" description="Helical" evidence="1">
    <location>
        <begin position="30"/>
        <end position="46"/>
    </location>
</feature>
<keyword evidence="1" id="KW-1133">Transmembrane helix</keyword>
<organism evidence="3">
    <name type="scientific">Aureobasidium pullulans</name>
    <name type="common">Black yeast</name>
    <name type="synonym">Pullularia pullulans</name>
    <dbReference type="NCBI Taxonomy" id="5580"/>
    <lineage>
        <taxon>Eukaryota</taxon>
        <taxon>Fungi</taxon>
        <taxon>Dikarya</taxon>
        <taxon>Ascomycota</taxon>
        <taxon>Pezizomycotina</taxon>
        <taxon>Dothideomycetes</taxon>
        <taxon>Dothideomycetidae</taxon>
        <taxon>Dothideales</taxon>
        <taxon>Saccotheciaceae</taxon>
        <taxon>Aureobasidium</taxon>
    </lineage>
</organism>
<keyword evidence="1" id="KW-0472">Membrane</keyword>
<keyword evidence="2" id="KW-0732">Signal</keyword>
<evidence type="ECO:0000313" key="3">
    <source>
        <dbReference type="EMBL" id="THX03664.1"/>
    </source>
</evidence>
<reference evidence="3" key="1">
    <citation type="submission" date="2018-10" db="EMBL/GenBank/DDBJ databases">
        <title>Fifty Aureobasidium pullulans genomes reveal a recombining polyextremotolerant generalist.</title>
        <authorList>
            <person name="Gostincar C."/>
            <person name="Turk M."/>
            <person name="Zajc J."/>
            <person name="Gunde-Cimerman N."/>
        </authorList>
    </citation>
    <scope>NUCLEOTIDE SEQUENCE [LARGE SCALE GENOMIC DNA]</scope>
    <source>
        <strain evidence="3">EXF-10085</strain>
    </source>
</reference>
<proteinExistence type="predicted"/>